<evidence type="ECO:0000313" key="3">
    <source>
        <dbReference type="EMBL" id="RVW13177.1"/>
    </source>
</evidence>
<proteinExistence type="predicted"/>
<reference evidence="3 4" key="1">
    <citation type="journal article" date="2018" name="PLoS Genet.">
        <title>Population sequencing reveals clonal diversity and ancestral inbreeding in the grapevine cultivar Chardonnay.</title>
        <authorList>
            <person name="Roach M.J."/>
            <person name="Johnson D.L."/>
            <person name="Bohlmann J."/>
            <person name="van Vuuren H.J."/>
            <person name="Jones S.J."/>
            <person name="Pretorius I.S."/>
            <person name="Schmidt S.A."/>
            <person name="Borneman A.R."/>
        </authorList>
    </citation>
    <scope>NUCLEOTIDE SEQUENCE [LARGE SCALE GENOMIC DNA]</scope>
    <source>
        <strain evidence="4">cv. Chardonnay</strain>
        <tissue evidence="3">Leaf</tissue>
    </source>
</reference>
<dbReference type="EMBL" id="QGNW01002662">
    <property type="protein sequence ID" value="RVW13177.1"/>
    <property type="molecule type" value="Genomic_DNA"/>
</dbReference>
<sequence length="349" mass="40338">MSVNARVTKCRVHDLVRELAIEKAKEQNFIGTNIADPPPSSTSSSLFSSKSRRIYSDFERASQLDFIVKCFKVLRVLDLEGLEIECIPSMIGELIHLRYLGLRHTGLKMLPPSIGNLRSLQTLEINNLRQVPNVIWKIKNMRYLYMERQEGDVPLQIDTLQNLQILSGITFNQWIKNDSSNLTCLEKLKLEGRCEVEGAMFSNSIAKLPSLKSLYLKASDDSSIPPFAINYCLHLSKLNHDPMVVLEKLPKLLTLRLRAKSYLEKEMHVSANGFPQLKVLQLFGLRELNKLNIEKGTMPWLMQLQFYSKTKFSGLDELLNLVEVKIRLPRFQLLLMFRRSRIPLWDYTW</sequence>
<name>A0A438BQD8_VITVI</name>
<feature type="domain" description="Disease resistance R13L4/SHOC-2-like LRR" evidence="2">
    <location>
        <begin position="63"/>
        <end position="222"/>
    </location>
</feature>
<dbReference type="Proteomes" id="UP000288805">
    <property type="component" value="Unassembled WGS sequence"/>
</dbReference>
<keyword evidence="1" id="KW-0677">Repeat</keyword>
<organism evidence="3 4">
    <name type="scientific">Vitis vinifera</name>
    <name type="common">Grape</name>
    <dbReference type="NCBI Taxonomy" id="29760"/>
    <lineage>
        <taxon>Eukaryota</taxon>
        <taxon>Viridiplantae</taxon>
        <taxon>Streptophyta</taxon>
        <taxon>Embryophyta</taxon>
        <taxon>Tracheophyta</taxon>
        <taxon>Spermatophyta</taxon>
        <taxon>Magnoliopsida</taxon>
        <taxon>eudicotyledons</taxon>
        <taxon>Gunneridae</taxon>
        <taxon>Pentapetalae</taxon>
        <taxon>rosids</taxon>
        <taxon>Vitales</taxon>
        <taxon>Vitaceae</taxon>
        <taxon>Viteae</taxon>
        <taxon>Vitis</taxon>
    </lineage>
</organism>
<dbReference type="Pfam" id="PF23598">
    <property type="entry name" value="LRR_14"/>
    <property type="match status" value="1"/>
</dbReference>
<evidence type="ECO:0000259" key="2">
    <source>
        <dbReference type="Pfam" id="PF23598"/>
    </source>
</evidence>
<gene>
    <name evidence="3" type="primary">RF9_3</name>
    <name evidence="3" type="ORF">CK203_097746</name>
</gene>
<dbReference type="PANTHER" id="PTHR47186">
    <property type="entry name" value="LEUCINE-RICH REPEAT-CONTAINING PROTEIN 57"/>
    <property type="match status" value="1"/>
</dbReference>
<dbReference type="Gene3D" id="3.80.10.10">
    <property type="entry name" value="Ribonuclease Inhibitor"/>
    <property type="match status" value="1"/>
</dbReference>
<comment type="caution">
    <text evidence="3">The sequence shown here is derived from an EMBL/GenBank/DDBJ whole genome shotgun (WGS) entry which is preliminary data.</text>
</comment>
<dbReference type="AlphaFoldDB" id="A0A438BQD8"/>
<protein>
    <submittedName>
        <fullName evidence="3">Putative disease resistance protein RF9</fullName>
    </submittedName>
</protein>
<accession>A0A438BQD8</accession>
<evidence type="ECO:0000256" key="1">
    <source>
        <dbReference type="ARBA" id="ARBA00022737"/>
    </source>
</evidence>
<dbReference type="PANTHER" id="PTHR47186:SF50">
    <property type="entry name" value="FBD DOMAIN-CONTAINING PROTEIN"/>
    <property type="match status" value="1"/>
</dbReference>
<evidence type="ECO:0000313" key="4">
    <source>
        <dbReference type="Proteomes" id="UP000288805"/>
    </source>
</evidence>
<dbReference type="SUPFAM" id="SSF52058">
    <property type="entry name" value="L domain-like"/>
    <property type="match status" value="1"/>
</dbReference>
<dbReference type="InterPro" id="IPR032675">
    <property type="entry name" value="LRR_dom_sf"/>
</dbReference>
<dbReference type="InterPro" id="IPR055414">
    <property type="entry name" value="LRR_R13L4/SHOC2-like"/>
</dbReference>